<protein>
    <recommendedName>
        <fullName evidence="3">F-box domain-containing protein</fullName>
    </recommendedName>
</protein>
<organism evidence="1 2">
    <name type="scientific">Recurvomyces mirabilis</name>
    <dbReference type="NCBI Taxonomy" id="574656"/>
    <lineage>
        <taxon>Eukaryota</taxon>
        <taxon>Fungi</taxon>
        <taxon>Dikarya</taxon>
        <taxon>Ascomycota</taxon>
        <taxon>Pezizomycotina</taxon>
        <taxon>Dothideomycetes</taxon>
        <taxon>Dothideomycetidae</taxon>
        <taxon>Mycosphaerellales</taxon>
        <taxon>Teratosphaeriaceae</taxon>
        <taxon>Recurvomyces</taxon>
    </lineage>
</organism>
<sequence>MPHIPDEIWLQIIDYVPAADLWNNMRLASKQLLRCVEDYVSKAPGMLEDFTIGLAFSLAAGPHHRWYDVRGTITFSFVALNKHNHDYARFARCLVHPQRMFDRGIEQWRRISSGGPGERQDWRLQHSIDSTKLVKLRKVIADADGVYCDWRELFDAYYKQQQRDVYGRIIA</sequence>
<dbReference type="SUPFAM" id="SSF81383">
    <property type="entry name" value="F-box domain"/>
    <property type="match status" value="1"/>
</dbReference>
<accession>A0AAE0WT21</accession>
<name>A0AAE0WT21_9PEZI</name>
<reference evidence="1" key="1">
    <citation type="submission" date="2023-07" db="EMBL/GenBank/DDBJ databases">
        <title>Black Yeasts Isolated from many extreme environments.</title>
        <authorList>
            <person name="Coleine C."/>
            <person name="Stajich J.E."/>
            <person name="Selbmann L."/>
        </authorList>
    </citation>
    <scope>NUCLEOTIDE SEQUENCE</scope>
    <source>
        <strain evidence="1">CCFEE 5485</strain>
    </source>
</reference>
<gene>
    <name evidence="1" type="ORF">LTR78_002344</name>
</gene>
<comment type="caution">
    <text evidence="1">The sequence shown here is derived from an EMBL/GenBank/DDBJ whole genome shotgun (WGS) entry which is preliminary data.</text>
</comment>
<proteinExistence type="predicted"/>
<dbReference type="InterPro" id="IPR036047">
    <property type="entry name" value="F-box-like_dom_sf"/>
</dbReference>
<dbReference type="EMBL" id="JAUTXT010000006">
    <property type="protein sequence ID" value="KAK3677494.1"/>
    <property type="molecule type" value="Genomic_DNA"/>
</dbReference>
<evidence type="ECO:0008006" key="3">
    <source>
        <dbReference type="Google" id="ProtNLM"/>
    </source>
</evidence>
<dbReference type="Proteomes" id="UP001274830">
    <property type="component" value="Unassembled WGS sequence"/>
</dbReference>
<keyword evidence="2" id="KW-1185">Reference proteome</keyword>
<evidence type="ECO:0000313" key="2">
    <source>
        <dbReference type="Proteomes" id="UP001274830"/>
    </source>
</evidence>
<evidence type="ECO:0000313" key="1">
    <source>
        <dbReference type="EMBL" id="KAK3677494.1"/>
    </source>
</evidence>
<dbReference type="AlphaFoldDB" id="A0AAE0WT21"/>